<accession>A0A9Q4C111</accession>
<keyword evidence="1" id="KW-1133">Transmembrane helix</keyword>
<reference evidence="2" key="1">
    <citation type="submission" date="2022-09" db="EMBL/GenBank/DDBJ databases">
        <title>Haloadaptaus new haloarchaeum isolated from saline soil.</title>
        <authorList>
            <person name="Duran-Viseras A."/>
            <person name="Sanchez-Porro C."/>
            <person name="Ventosa A."/>
        </authorList>
    </citation>
    <scope>NUCLEOTIDE SEQUENCE</scope>
    <source>
        <strain evidence="2">F3-133</strain>
    </source>
</reference>
<protein>
    <submittedName>
        <fullName evidence="2">Uncharacterized protein</fullName>
    </submittedName>
</protein>
<evidence type="ECO:0000313" key="3">
    <source>
        <dbReference type="Proteomes" id="UP001149411"/>
    </source>
</evidence>
<dbReference type="Proteomes" id="UP001149411">
    <property type="component" value="Unassembled WGS sequence"/>
</dbReference>
<comment type="caution">
    <text evidence="2">The sequence shown here is derived from an EMBL/GenBank/DDBJ whole genome shotgun (WGS) entry which is preliminary data.</text>
</comment>
<dbReference type="RefSeq" id="WP_266085505.1">
    <property type="nucleotide sequence ID" value="NZ_RKLV01000001.1"/>
</dbReference>
<keyword evidence="1" id="KW-0812">Transmembrane</keyword>
<dbReference type="InterPro" id="IPR043941">
    <property type="entry name" value="EMC6-arch"/>
</dbReference>
<proteinExistence type="predicted"/>
<feature type="transmembrane region" description="Helical" evidence="1">
    <location>
        <begin position="80"/>
        <end position="101"/>
    </location>
</feature>
<evidence type="ECO:0000313" key="2">
    <source>
        <dbReference type="EMBL" id="MCX2817950.1"/>
    </source>
</evidence>
<feature type="transmembrane region" description="Helical" evidence="1">
    <location>
        <begin position="21"/>
        <end position="39"/>
    </location>
</feature>
<dbReference type="EMBL" id="RKLV01000001">
    <property type="protein sequence ID" value="MCX2817950.1"/>
    <property type="molecule type" value="Genomic_DNA"/>
</dbReference>
<gene>
    <name evidence="2" type="ORF">EGH25_01065</name>
</gene>
<organism evidence="2 3">
    <name type="scientific">Halorutilus salinus</name>
    <dbReference type="NCBI Taxonomy" id="2487751"/>
    <lineage>
        <taxon>Archaea</taxon>
        <taxon>Methanobacteriati</taxon>
        <taxon>Methanobacteriota</taxon>
        <taxon>Stenosarchaea group</taxon>
        <taxon>Halobacteria</taxon>
        <taxon>Halorutilales</taxon>
        <taxon>Halorutilaceae</taxon>
        <taxon>Halorutilus</taxon>
    </lineage>
</organism>
<sequence length="105" mass="11469">MSAEAPASAEKREAHLRGVKVTTMSCVFGVLAAVVSWIVTPEEALQTFPNVGVVVFGVAVAAQKPFLPRLGKHEMSKKDWLYVGFMTFDLWFITWTVLLTAGNAV</sequence>
<dbReference type="Pfam" id="PF19094">
    <property type="entry name" value="EMC6_arch"/>
    <property type="match status" value="1"/>
</dbReference>
<keyword evidence="1" id="KW-0472">Membrane</keyword>
<name>A0A9Q4C111_9EURY</name>
<dbReference type="AlphaFoldDB" id="A0A9Q4C111"/>
<evidence type="ECO:0000256" key="1">
    <source>
        <dbReference type="SAM" id="Phobius"/>
    </source>
</evidence>
<feature type="transmembrane region" description="Helical" evidence="1">
    <location>
        <begin position="51"/>
        <end position="68"/>
    </location>
</feature>
<keyword evidence="3" id="KW-1185">Reference proteome</keyword>